<keyword evidence="2" id="KW-1185">Reference proteome</keyword>
<dbReference type="Proteomes" id="UP000191056">
    <property type="component" value="Unassembled WGS sequence"/>
</dbReference>
<dbReference type="EMBL" id="MZGT01000041">
    <property type="protein sequence ID" value="OPJ60252.1"/>
    <property type="molecule type" value="Genomic_DNA"/>
</dbReference>
<dbReference type="AlphaFoldDB" id="A0A1V4IJR0"/>
<gene>
    <name evidence="1" type="ORF">CLCHR_30170</name>
</gene>
<comment type="caution">
    <text evidence="1">The sequence shown here is derived from an EMBL/GenBank/DDBJ whole genome shotgun (WGS) entry which is preliminary data.</text>
</comment>
<name>A0A1V4IJR0_9CLOT</name>
<reference evidence="1 2" key="1">
    <citation type="submission" date="2017-03" db="EMBL/GenBank/DDBJ databases">
        <title>Genome sequence of Clostridium chromiireducens DSM 23318.</title>
        <authorList>
            <person name="Poehlein A."/>
            <person name="Daniel R."/>
        </authorList>
    </citation>
    <scope>NUCLEOTIDE SEQUENCE [LARGE SCALE GENOMIC DNA]</scope>
    <source>
        <strain evidence="1 2">DSM 23318</strain>
    </source>
</reference>
<accession>A0A1V4IJR0</accession>
<evidence type="ECO:0000313" key="1">
    <source>
        <dbReference type="EMBL" id="OPJ60252.1"/>
    </source>
</evidence>
<organism evidence="1 2">
    <name type="scientific">Clostridium chromiireducens</name>
    <dbReference type="NCBI Taxonomy" id="225345"/>
    <lineage>
        <taxon>Bacteria</taxon>
        <taxon>Bacillati</taxon>
        <taxon>Bacillota</taxon>
        <taxon>Clostridia</taxon>
        <taxon>Eubacteriales</taxon>
        <taxon>Clostridiaceae</taxon>
        <taxon>Clostridium</taxon>
    </lineage>
</organism>
<protein>
    <submittedName>
        <fullName evidence="1">Uncharacterized protein</fullName>
    </submittedName>
</protein>
<sequence length="39" mass="4489">MNNKFKETEEALLNHKSNKSYLEIFKNEVKGVGAVDYSI</sequence>
<evidence type="ECO:0000313" key="2">
    <source>
        <dbReference type="Proteomes" id="UP000191056"/>
    </source>
</evidence>
<proteinExistence type="predicted"/>